<evidence type="ECO:0000313" key="2">
    <source>
        <dbReference type="EMBL" id="SDB84764.1"/>
    </source>
</evidence>
<dbReference type="STRING" id="1219383.SAMN05421733_102106"/>
<feature type="transmembrane region" description="Helical" evidence="1">
    <location>
        <begin position="6"/>
        <end position="24"/>
    </location>
</feature>
<organism evidence="2 3">
    <name type="scientific">Acinetobacter boissieri</name>
    <dbReference type="NCBI Taxonomy" id="1219383"/>
    <lineage>
        <taxon>Bacteria</taxon>
        <taxon>Pseudomonadati</taxon>
        <taxon>Pseudomonadota</taxon>
        <taxon>Gammaproteobacteria</taxon>
        <taxon>Moraxellales</taxon>
        <taxon>Moraxellaceae</taxon>
        <taxon>Acinetobacter</taxon>
    </lineage>
</organism>
<dbReference type="EMBL" id="FMYL01000002">
    <property type="protein sequence ID" value="SDB84764.1"/>
    <property type="molecule type" value="Genomic_DNA"/>
</dbReference>
<accession>A0A1G6GS49</accession>
<sequence length="75" mass="8792">MELSLMSEIGGYSIIIGVFLWIRIDALDDSKRTKEERLEACKKGDRDEIVFYQAEKVWRYMCGIGLFLFVMGLFF</sequence>
<dbReference type="Proteomes" id="UP000242501">
    <property type="component" value="Unassembled WGS sequence"/>
</dbReference>
<gene>
    <name evidence="2" type="ORF">SAMN05421733_102106</name>
</gene>
<reference evidence="3" key="1">
    <citation type="submission" date="2016-09" db="EMBL/GenBank/DDBJ databases">
        <authorList>
            <person name="Varghese N."/>
            <person name="Submissions S."/>
        </authorList>
    </citation>
    <scope>NUCLEOTIDE SEQUENCE [LARGE SCALE GENOMIC DNA]</scope>
    <source>
        <strain evidence="3">ANC 4422</strain>
    </source>
</reference>
<protein>
    <submittedName>
        <fullName evidence="2">Uncharacterized protein</fullName>
    </submittedName>
</protein>
<feature type="transmembrane region" description="Helical" evidence="1">
    <location>
        <begin position="57"/>
        <end position="74"/>
    </location>
</feature>
<name>A0A1G6GS49_9GAMM</name>
<dbReference type="RefSeq" id="WP_143230099.1">
    <property type="nucleotide sequence ID" value="NZ_FMYL01000002.1"/>
</dbReference>
<dbReference type="AlphaFoldDB" id="A0A1G6GS49"/>
<proteinExistence type="predicted"/>
<keyword evidence="1" id="KW-0472">Membrane</keyword>
<keyword evidence="3" id="KW-1185">Reference proteome</keyword>
<keyword evidence="1" id="KW-1133">Transmembrane helix</keyword>
<evidence type="ECO:0000313" key="3">
    <source>
        <dbReference type="Proteomes" id="UP000242501"/>
    </source>
</evidence>
<evidence type="ECO:0000256" key="1">
    <source>
        <dbReference type="SAM" id="Phobius"/>
    </source>
</evidence>
<keyword evidence="1" id="KW-0812">Transmembrane</keyword>